<evidence type="ECO:0000313" key="9">
    <source>
        <dbReference type="Proteomes" id="UP000181992"/>
    </source>
</evidence>
<evidence type="ECO:0000256" key="6">
    <source>
        <dbReference type="SAM" id="Phobius"/>
    </source>
</evidence>
<reference evidence="8 9" key="1">
    <citation type="journal article" date="2016" name="Environ. Microbiol.">
        <title>Genomic resolution of a cold subsurface aquifer community provides metabolic insights for novel microbes adapted to high CO concentrations.</title>
        <authorList>
            <person name="Probst A.J."/>
            <person name="Castelle C.J."/>
            <person name="Singh A."/>
            <person name="Brown C.T."/>
            <person name="Anantharaman K."/>
            <person name="Sharon I."/>
            <person name="Hug L.A."/>
            <person name="Burstein D."/>
            <person name="Emerson J.B."/>
            <person name="Thomas B.C."/>
            <person name="Banfield J.F."/>
        </authorList>
    </citation>
    <scope>NUCLEOTIDE SEQUENCE [LARGE SCALE GENOMIC DNA]</scope>
    <source>
        <strain evidence="8">CG1_02_43_90</strain>
    </source>
</reference>
<dbReference type="InterPro" id="IPR058533">
    <property type="entry name" value="Cation_efflux_TM"/>
</dbReference>
<dbReference type="PANTHER" id="PTHR13414">
    <property type="entry name" value="HUEL-CATION TRANSPORTER"/>
    <property type="match status" value="1"/>
</dbReference>
<dbReference type="InterPro" id="IPR027469">
    <property type="entry name" value="Cation_efflux_TMD_sf"/>
</dbReference>
<comment type="subcellular location">
    <subcellularLocation>
        <location evidence="1">Membrane</location>
        <topology evidence="1">Multi-pass membrane protein</topology>
    </subcellularLocation>
</comment>
<dbReference type="GO" id="GO:0016020">
    <property type="term" value="C:membrane"/>
    <property type="evidence" value="ECO:0007669"/>
    <property type="project" value="UniProtKB-SubCell"/>
</dbReference>
<feature type="transmembrane region" description="Helical" evidence="6">
    <location>
        <begin position="123"/>
        <end position="150"/>
    </location>
</feature>
<dbReference type="Pfam" id="PF01545">
    <property type="entry name" value="Cation_efflux"/>
    <property type="match status" value="1"/>
</dbReference>
<evidence type="ECO:0000256" key="4">
    <source>
        <dbReference type="ARBA" id="ARBA00022989"/>
    </source>
</evidence>
<evidence type="ECO:0000256" key="5">
    <source>
        <dbReference type="ARBA" id="ARBA00023136"/>
    </source>
</evidence>
<evidence type="ECO:0000313" key="8">
    <source>
        <dbReference type="EMBL" id="OIO30928.1"/>
    </source>
</evidence>
<protein>
    <recommendedName>
        <fullName evidence="7">Cation efflux protein transmembrane domain-containing protein</fullName>
    </recommendedName>
</protein>
<keyword evidence="3 6" id="KW-0812">Transmembrane</keyword>
<keyword evidence="5 6" id="KW-0472">Membrane</keyword>
<evidence type="ECO:0000256" key="1">
    <source>
        <dbReference type="ARBA" id="ARBA00004141"/>
    </source>
</evidence>
<dbReference type="SUPFAM" id="SSF161111">
    <property type="entry name" value="Cation efflux protein transmembrane domain-like"/>
    <property type="match status" value="1"/>
</dbReference>
<gene>
    <name evidence="8" type="ORF">AUJ77_01135</name>
</gene>
<organism evidence="8 9">
    <name type="scientific">Candidatus Nomurabacteria bacterium CG1_02_43_90</name>
    <dbReference type="NCBI Taxonomy" id="1805281"/>
    <lineage>
        <taxon>Bacteria</taxon>
        <taxon>Candidatus Nomuraibacteriota</taxon>
    </lineage>
</organism>
<feature type="transmembrane region" description="Helical" evidence="6">
    <location>
        <begin position="90"/>
        <end position="111"/>
    </location>
</feature>
<feature type="transmembrane region" description="Helical" evidence="6">
    <location>
        <begin position="171"/>
        <end position="196"/>
    </location>
</feature>
<dbReference type="Gene3D" id="1.20.1510.10">
    <property type="entry name" value="Cation efflux protein transmembrane domain"/>
    <property type="match status" value="1"/>
</dbReference>
<keyword evidence="4 6" id="KW-1133">Transmembrane helix</keyword>
<accession>A0A1J4V4L3</accession>
<feature type="transmembrane region" description="Helical" evidence="6">
    <location>
        <begin position="202"/>
        <end position="224"/>
    </location>
</feature>
<evidence type="ECO:0000256" key="3">
    <source>
        <dbReference type="ARBA" id="ARBA00022692"/>
    </source>
</evidence>
<feature type="domain" description="Cation efflux protein transmembrane" evidence="7">
    <location>
        <begin position="23"/>
        <end position="230"/>
    </location>
</feature>
<dbReference type="EMBL" id="MNVN01000010">
    <property type="protein sequence ID" value="OIO30928.1"/>
    <property type="molecule type" value="Genomic_DNA"/>
</dbReference>
<keyword evidence="2" id="KW-0813">Transport</keyword>
<dbReference type="PANTHER" id="PTHR13414:SF9">
    <property type="entry name" value="PROTON-COUPLED ZINC ANTIPORTER SLC30A9, MITOCHONDRIAL"/>
    <property type="match status" value="1"/>
</dbReference>
<comment type="caution">
    <text evidence="8">The sequence shown here is derived from an EMBL/GenBank/DDBJ whole genome shotgun (WGS) entry which is preliminary data.</text>
</comment>
<proteinExistence type="predicted"/>
<feature type="transmembrane region" description="Helical" evidence="6">
    <location>
        <begin position="12"/>
        <end position="36"/>
    </location>
</feature>
<dbReference type="GO" id="GO:0006882">
    <property type="term" value="P:intracellular zinc ion homeostasis"/>
    <property type="evidence" value="ECO:0007669"/>
    <property type="project" value="TreeGrafter"/>
</dbReference>
<name>A0A1J4V4L3_9BACT</name>
<dbReference type="AlphaFoldDB" id="A0A1J4V4L3"/>
<evidence type="ECO:0000259" key="7">
    <source>
        <dbReference type="Pfam" id="PF01545"/>
    </source>
</evidence>
<evidence type="ECO:0000256" key="2">
    <source>
        <dbReference type="ARBA" id="ARBA00022448"/>
    </source>
</evidence>
<sequence length="347" mass="38996">MSNIGENKKDSGFHWMAPGFVSVMAAFVGNFVIMLLKALGFAVSGSSSLFSETVHSFADTANQALLMVGIIKSRRAPDENSSYGYGMERFFWALISACGVFFIGAGITVYHGVSALAHPHEVFFEPIIFVILGVSFVVELVTFSLAFHEIWRERKDRATIREMLRDGDPTVLAVVYEDGVAVFGVFVAVLGIFLSYITGDLFWDAIGSIVIGILLAWVAVVLILKNKRFLVEKSIPEEVRSRIIEILESDPMVERVHDFKSSVVEFGKYRAKCEVEVNGSILFYELSNGDMLKDDYETVKEDYQEFVRFCVEFSDRVPRVIGTRIDELEARIKKEIPSVRHIDIEIN</sequence>
<dbReference type="STRING" id="1805281.AUJ77_01135"/>
<dbReference type="Proteomes" id="UP000181992">
    <property type="component" value="Unassembled WGS sequence"/>
</dbReference>
<dbReference type="InterPro" id="IPR002524">
    <property type="entry name" value="Cation_efflux"/>
</dbReference>
<dbReference type="InterPro" id="IPR040177">
    <property type="entry name" value="SLC30A9"/>
</dbReference>
<dbReference type="GO" id="GO:0008324">
    <property type="term" value="F:monoatomic cation transmembrane transporter activity"/>
    <property type="evidence" value="ECO:0007669"/>
    <property type="project" value="InterPro"/>
</dbReference>
<dbReference type="NCBIfam" id="TIGR01297">
    <property type="entry name" value="CDF"/>
    <property type="match status" value="1"/>
</dbReference>
<dbReference type="GO" id="GO:0006829">
    <property type="term" value="P:zinc ion transport"/>
    <property type="evidence" value="ECO:0007669"/>
    <property type="project" value="InterPro"/>
</dbReference>